<comment type="caution">
    <text evidence="2">The sequence shown here is derived from an EMBL/GenBank/DDBJ whole genome shotgun (WGS) entry which is preliminary data.</text>
</comment>
<dbReference type="GeneID" id="25279442"/>
<evidence type="ECO:0000256" key="1">
    <source>
        <dbReference type="RuleBase" id="RU365099"/>
    </source>
</evidence>
<accession>A0A072PVR7</accession>
<dbReference type="EMBL" id="AMGV01000003">
    <property type="protein sequence ID" value="KEF59665.1"/>
    <property type="molecule type" value="Genomic_DNA"/>
</dbReference>
<dbReference type="InterPro" id="IPR019004">
    <property type="entry name" value="YqeY/Aim41"/>
</dbReference>
<proteinExistence type="inferred from homology"/>
<protein>
    <recommendedName>
        <fullName evidence="1">Altered inheritance of mitochondria protein 41</fullName>
    </recommendedName>
</protein>
<dbReference type="VEuPathDB" id="FungiDB:A1O9_04511"/>
<dbReference type="RefSeq" id="XP_013262255.1">
    <property type="nucleotide sequence ID" value="XM_013406801.1"/>
</dbReference>
<dbReference type="HOGENOM" id="CLU_079430_0_1_1"/>
<dbReference type="AlphaFoldDB" id="A0A072PVR7"/>
<organism evidence="2 3">
    <name type="scientific">Exophiala aquamarina CBS 119918</name>
    <dbReference type="NCBI Taxonomy" id="1182545"/>
    <lineage>
        <taxon>Eukaryota</taxon>
        <taxon>Fungi</taxon>
        <taxon>Dikarya</taxon>
        <taxon>Ascomycota</taxon>
        <taxon>Pezizomycotina</taxon>
        <taxon>Eurotiomycetes</taxon>
        <taxon>Chaetothyriomycetidae</taxon>
        <taxon>Chaetothyriales</taxon>
        <taxon>Herpotrichiellaceae</taxon>
        <taxon>Exophiala</taxon>
    </lineage>
</organism>
<dbReference type="GO" id="GO:0016884">
    <property type="term" value="F:carbon-nitrogen ligase activity, with glutamine as amido-N-donor"/>
    <property type="evidence" value="ECO:0007669"/>
    <property type="project" value="UniProtKB-UniRule"/>
</dbReference>
<dbReference type="InterPro" id="IPR042184">
    <property type="entry name" value="YqeY/Aim41_N"/>
</dbReference>
<evidence type="ECO:0000313" key="3">
    <source>
        <dbReference type="Proteomes" id="UP000027920"/>
    </source>
</evidence>
<sequence>MTASTRAPSLLLNPAKYICTRCVYRNSLASLRWSSTEASSPPPLLIKIKADLKAAMRAKDAPRLAVLRGTISEINQLASGDRPVNSDMQILALLKKRKSATEEAAAEAKRVNRPDLQEKEEQQLAVIEEYASSISLMDVAAMRQVVRSEIETLRSSATQDQLKPGMVMKHLLADDGPLGGKALDKAKLAELVREELMSNHQNS</sequence>
<dbReference type="Gene3D" id="1.10.1510.10">
    <property type="entry name" value="Uncharacterised protein YqeY/AIM41 PF09424, N-terminal domain"/>
    <property type="match status" value="1"/>
</dbReference>
<dbReference type="PANTHER" id="PTHR28055">
    <property type="entry name" value="ALTERED INHERITANCE OF MITOCHONDRIA PROTEIN 41, MITOCHONDRIAL"/>
    <property type="match status" value="1"/>
</dbReference>
<dbReference type="Pfam" id="PF09424">
    <property type="entry name" value="YqeY"/>
    <property type="match status" value="1"/>
</dbReference>
<keyword evidence="3" id="KW-1185">Reference proteome</keyword>
<comment type="subcellular location">
    <subcellularLocation>
        <location evidence="1">Mitochondrion</location>
    </subcellularLocation>
</comment>
<evidence type="ECO:0000313" key="2">
    <source>
        <dbReference type="EMBL" id="KEF59665.1"/>
    </source>
</evidence>
<dbReference type="GO" id="GO:0005739">
    <property type="term" value="C:mitochondrion"/>
    <property type="evidence" value="ECO:0007669"/>
    <property type="project" value="UniProtKB-SubCell"/>
</dbReference>
<dbReference type="OrthoDB" id="538640at2759"/>
<name>A0A072PVR7_9EURO</name>
<dbReference type="SUPFAM" id="SSF89095">
    <property type="entry name" value="GatB/YqeY motif"/>
    <property type="match status" value="1"/>
</dbReference>
<dbReference type="PANTHER" id="PTHR28055:SF1">
    <property type="entry name" value="ALTERED INHERITANCE OF MITOCHONDRIA PROTEIN 41, MITOCHONDRIAL"/>
    <property type="match status" value="1"/>
</dbReference>
<keyword evidence="1" id="KW-0496">Mitochondrion</keyword>
<reference evidence="2 3" key="1">
    <citation type="submission" date="2013-03" db="EMBL/GenBank/DDBJ databases">
        <title>The Genome Sequence of Exophiala aquamarina CBS 119918.</title>
        <authorList>
            <consortium name="The Broad Institute Genomics Platform"/>
            <person name="Cuomo C."/>
            <person name="de Hoog S."/>
            <person name="Gorbushina A."/>
            <person name="Walker B."/>
            <person name="Young S.K."/>
            <person name="Zeng Q."/>
            <person name="Gargeya S."/>
            <person name="Fitzgerald M."/>
            <person name="Haas B."/>
            <person name="Abouelleil A."/>
            <person name="Allen A.W."/>
            <person name="Alvarado L."/>
            <person name="Arachchi H.M."/>
            <person name="Berlin A.M."/>
            <person name="Chapman S.B."/>
            <person name="Gainer-Dewar J."/>
            <person name="Goldberg J."/>
            <person name="Griggs A."/>
            <person name="Gujja S."/>
            <person name="Hansen M."/>
            <person name="Howarth C."/>
            <person name="Imamovic A."/>
            <person name="Ireland A."/>
            <person name="Larimer J."/>
            <person name="McCowan C."/>
            <person name="Murphy C."/>
            <person name="Pearson M."/>
            <person name="Poon T.W."/>
            <person name="Priest M."/>
            <person name="Roberts A."/>
            <person name="Saif S."/>
            <person name="Shea T."/>
            <person name="Sisk P."/>
            <person name="Sykes S."/>
            <person name="Wortman J."/>
            <person name="Nusbaum C."/>
            <person name="Birren B."/>
        </authorList>
    </citation>
    <scope>NUCLEOTIDE SEQUENCE [LARGE SCALE GENOMIC DNA]</scope>
    <source>
        <strain evidence="2 3">CBS 119918</strain>
    </source>
</reference>
<dbReference type="STRING" id="1182545.A0A072PVR7"/>
<comment type="similarity">
    <text evidence="1">Belongs to the AIM41 family.</text>
</comment>
<gene>
    <name evidence="1" type="primary">AIM41</name>
    <name evidence="2" type="ORF">A1O9_04511</name>
</gene>
<dbReference type="InterPro" id="IPR003789">
    <property type="entry name" value="Asn/Gln_tRNA_amidoTrase-B-like"/>
</dbReference>
<dbReference type="Proteomes" id="UP000027920">
    <property type="component" value="Unassembled WGS sequence"/>
</dbReference>